<gene>
    <name evidence="1" type="ORF">LCGC14_1725760</name>
</gene>
<comment type="caution">
    <text evidence="1">The sequence shown here is derived from an EMBL/GenBank/DDBJ whole genome shotgun (WGS) entry which is preliminary data.</text>
</comment>
<dbReference type="AlphaFoldDB" id="A0A0F9HYW7"/>
<dbReference type="EMBL" id="LAZR01015592">
    <property type="protein sequence ID" value="KKM08247.1"/>
    <property type="molecule type" value="Genomic_DNA"/>
</dbReference>
<sequence>MPYECKFGFAPGYNLVFSAFQPSGTGRGLAYQFLQEVVNHGYYRATPGTDLVVGDTVLVYEQEKVYWESALVYVLNDDYVFYDGEYVMHEGEYVRNYDAEVNERVFLNERTVGTGEYESVTDISTTITNIYNSQTDVHNVYDERDRDGAGAGVGAGIESEIITDC</sequence>
<name>A0A0F9HYW7_9ZZZZ</name>
<accession>A0A0F9HYW7</accession>
<proteinExistence type="predicted"/>
<protein>
    <submittedName>
        <fullName evidence="1">Uncharacterized protein</fullName>
    </submittedName>
</protein>
<reference evidence="1" key="1">
    <citation type="journal article" date="2015" name="Nature">
        <title>Complex archaea that bridge the gap between prokaryotes and eukaryotes.</title>
        <authorList>
            <person name="Spang A."/>
            <person name="Saw J.H."/>
            <person name="Jorgensen S.L."/>
            <person name="Zaremba-Niedzwiedzka K."/>
            <person name="Martijn J."/>
            <person name="Lind A.E."/>
            <person name="van Eijk R."/>
            <person name="Schleper C."/>
            <person name="Guy L."/>
            <person name="Ettema T.J."/>
        </authorList>
    </citation>
    <scope>NUCLEOTIDE SEQUENCE</scope>
</reference>
<organism evidence="1">
    <name type="scientific">marine sediment metagenome</name>
    <dbReference type="NCBI Taxonomy" id="412755"/>
    <lineage>
        <taxon>unclassified sequences</taxon>
        <taxon>metagenomes</taxon>
        <taxon>ecological metagenomes</taxon>
    </lineage>
</organism>
<evidence type="ECO:0000313" key="1">
    <source>
        <dbReference type="EMBL" id="KKM08247.1"/>
    </source>
</evidence>